<name>A0A6B0SD34_9CETA</name>
<feature type="compositionally biased region" description="Low complexity" evidence="1">
    <location>
        <begin position="13"/>
        <end position="23"/>
    </location>
</feature>
<protein>
    <submittedName>
        <fullName evidence="2">Uncharacterized protein</fullName>
    </submittedName>
</protein>
<evidence type="ECO:0000256" key="1">
    <source>
        <dbReference type="SAM" id="MobiDB-lite"/>
    </source>
</evidence>
<dbReference type="EMBL" id="VBQZ03000207">
    <property type="protein sequence ID" value="MXQ97906.1"/>
    <property type="molecule type" value="Genomic_DNA"/>
</dbReference>
<keyword evidence="3" id="KW-1185">Reference proteome</keyword>
<accession>A0A6B0SD34</accession>
<dbReference type="Proteomes" id="UP000322234">
    <property type="component" value="Unassembled WGS sequence"/>
</dbReference>
<feature type="compositionally biased region" description="Polar residues" evidence="1">
    <location>
        <begin position="24"/>
        <end position="34"/>
    </location>
</feature>
<dbReference type="AlphaFoldDB" id="A0A6B0SD34"/>
<evidence type="ECO:0000313" key="2">
    <source>
        <dbReference type="EMBL" id="MXQ97906.1"/>
    </source>
</evidence>
<reference evidence="2" key="1">
    <citation type="submission" date="2019-10" db="EMBL/GenBank/DDBJ databases">
        <title>The sequence and de novo assembly of the wild yak genome.</title>
        <authorList>
            <person name="Liu Y."/>
        </authorList>
    </citation>
    <scope>NUCLEOTIDE SEQUENCE [LARGE SCALE GENOMIC DNA]</scope>
    <source>
        <strain evidence="2">WY2019</strain>
    </source>
</reference>
<proteinExistence type="predicted"/>
<sequence>MEALPPTAGTWSPPQEQPEAPEQTGIQTEVQTEVHTGKWRNRGAELGEVERARHREPRFLPQTRLPPGHICTLSEARSTQADPLPAKSREPTVTPKTLPEKWTSAPAT</sequence>
<gene>
    <name evidence="2" type="ORF">E5288_WYG003992</name>
</gene>
<organism evidence="2 3">
    <name type="scientific">Bos mutus</name>
    <name type="common">wild yak</name>
    <dbReference type="NCBI Taxonomy" id="72004"/>
    <lineage>
        <taxon>Eukaryota</taxon>
        <taxon>Metazoa</taxon>
        <taxon>Chordata</taxon>
        <taxon>Craniata</taxon>
        <taxon>Vertebrata</taxon>
        <taxon>Euteleostomi</taxon>
        <taxon>Mammalia</taxon>
        <taxon>Eutheria</taxon>
        <taxon>Laurasiatheria</taxon>
        <taxon>Artiodactyla</taxon>
        <taxon>Ruminantia</taxon>
        <taxon>Pecora</taxon>
        <taxon>Bovidae</taxon>
        <taxon>Bovinae</taxon>
        <taxon>Bos</taxon>
    </lineage>
</organism>
<comment type="caution">
    <text evidence="2">The sequence shown here is derived from an EMBL/GenBank/DDBJ whole genome shotgun (WGS) entry which is preliminary data.</text>
</comment>
<feature type="region of interest" description="Disordered" evidence="1">
    <location>
        <begin position="1"/>
        <end position="45"/>
    </location>
</feature>
<feature type="region of interest" description="Disordered" evidence="1">
    <location>
        <begin position="76"/>
        <end position="108"/>
    </location>
</feature>
<evidence type="ECO:0000313" key="3">
    <source>
        <dbReference type="Proteomes" id="UP000322234"/>
    </source>
</evidence>